<keyword evidence="3" id="KW-1185">Reference proteome</keyword>
<dbReference type="InterPro" id="IPR004821">
    <property type="entry name" value="Cyt_trans-like"/>
</dbReference>
<dbReference type="Pfam" id="PF01467">
    <property type="entry name" value="CTP_transf_like"/>
    <property type="match status" value="1"/>
</dbReference>
<comment type="caution">
    <text evidence="2">The sequence shown here is derived from an EMBL/GenBank/DDBJ whole genome shotgun (WGS) entry which is preliminary data.</text>
</comment>
<dbReference type="GO" id="GO:0004140">
    <property type="term" value="F:dephospho-CoA kinase activity"/>
    <property type="evidence" value="ECO:0007669"/>
    <property type="project" value="TreeGrafter"/>
</dbReference>
<dbReference type="OrthoDB" id="330671at2759"/>
<accession>A0A397SU51</accession>
<dbReference type="SUPFAM" id="SSF52374">
    <property type="entry name" value="Nucleotidylyl transferase"/>
    <property type="match status" value="1"/>
</dbReference>
<dbReference type="FunFam" id="3.40.50.620:FF:000089">
    <property type="entry name" value="Bifunctional coenzyme A synthase"/>
    <property type="match status" value="1"/>
</dbReference>
<dbReference type="STRING" id="658196.A0A397SU51"/>
<dbReference type="PANTHER" id="PTHR10695:SF46">
    <property type="entry name" value="BIFUNCTIONAL COENZYME A SYNTHASE-RELATED"/>
    <property type="match status" value="1"/>
</dbReference>
<evidence type="ECO:0000259" key="1">
    <source>
        <dbReference type="Pfam" id="PF01467"/>
    </source>
</evidence>
<evidence type="ECO:0000313" key="2">
    <source>
        <dbReference type="EMBL" id="RIA88116.1"/>
    </source>
</evidence>
<dbReference type="Proteomes" id="UP000265703">
    <property type="component" value="Unassembled WGS sequence"/>
</dbReference>
<dbReference type="PANTHER" id="PTHR10695">
    <property type="entry name" value="DEPHOSPHO-COA KINASE-RELATED"/>
    <property type="match status" value="1"/>
</dbReference>
<dbReference type="EMBL" id="QKYT01000278">
    <property type="protein sequence ID" value="RIA88116.1"/>
    <property type="molecule type" value="Genomic_DNA"/>
</dbReference>
<dbReference type="GO" id="GO:0015937">
    <property type="term" value="P:coenzyme A biosynthetic process"/>
    <property type="evidence" value="ECO:0007669"/>
    <property type="project" value="TreeGrafter"/>
</dbReference>
<gene>
    <name evidence="2" type="ORF">C1645_775770</name>
</gene>
<feature type="domain" description="Cytidyltransferase-like" evidence="1">
    <location>
        <begin position="175"/>
        <end position="283"/>
    </location>
</feature>
<dbReference type="NCBIfam" id="NF001985">
    <property type="entry name" value="PRK00777.1"/>
    <property type="match status" value="1"/>
</dbReference>
<proteinExistence type="predicted"/>
<name>A0A397SU51_9GLOM</name>
<reference evidence="2 3" key="1">
    <citation type="submission" date="2018-06" db="EMBL/GenBank/DDBJ databases">
        <title>Comparative genomics reveals the genomic features of Rhizophagus irregularis, R. cerebriforme, R. diaphanum and Gigaspora rosea, and their symbiotic lifestyle signature.</title>
        <authorList>
            <person name="Morin E."/>
            <person name="San Clemente H."/>
            <person name="Chen E.C.H."/>
            <person name="De La Providencia I."/>
            <person name="Hainaut M."/>
            <person name="Kuo A."/>
            <person name="Kohler A."/>
            <person name="Murat C."/>
            <person name="Tang N."/>
            <person name="Roy S."/>
            <person name="Loubradou J."/>
            <person name="Henrissat B."/>
            <person name="Grigoriev I.V."/>
            <person name="Corradi N."/>
            <person name="Roux C."/>
            <person name="Martin F.M."/>
        </authorList>
    </citation>
    <scope>NUCLEOTIDE SEQUENCE [LARGE SCALE GENOMIC DNA]</scope>
    <source>
        <strain evidence="2 3">DAOM 227022</strain>
    </source>
</reference>
<dbReference type="AlphaFoldDB" id="A0A397SU51"/>
<sequence>MSSTLSTYHSALLHISLPTLSSITDYHKELINSSVKQVTNLLTILVSCPEIDYYVNDPLTGWTQVHNFLSALYVSGTKSAYEAGKPFLDIDVIFEKWCGYQVELSIDRRFDILFGTINEKARLQLFNETRKPFLLSELPIHILESNIQPPSIDSIVSNKIPLSLSHPKIFDHVAVGGTFDHLHAGHKILLTMTAWITGKRLICGVTDDIMLENKKFKEQLESIDTRISKVHQFLESVRRGLIYEIVPIYDAYGPTITDAEIQAIVVSKETSSGANSINRERAKKGFQPLHISIIEVISSSNPSLSNDELKNLKLGSTHLRALLCKKEN</sequence>
<dbReference type="InterPro" id="IPR014729">
    <property type="entry name" value="Rossmann-like_a/b/a_fold"/>
</dbReference>
<protein>
    <recommendedName>
        <fullName evidence="1">Cytidyltransferase-like domain-containing protein</fullName>
    </recommendedName>
</protein>
<organism evidence="2 3">
    <name type="scientific">Glomus cerebriforme</name>
    <dbReference type="NCBI Taxonomy" id="658196"/>
    <lineage>
        <taxon>Eukaryota</taxon>
        <taxon>Fungi</taxon>
        <taxon>Fungi incertae sedis</taxon>
        <taxon>Mucoromycota</taxon>
        <taxon>Glomeromycotina</taxon>
        <taxon>Glomeromycetes</taxon>
        <taxon>Glomerales</taxon>
        <taxon>Glomeraceae</taxon>
        <taxon>Glomus</taxon>
    </lineage>
</organism>
<evidence type="ECO:0000313" key="3">
    <source>
        <dbReference type="Proteomes" id="UP000265703"/>
    </source>
</evidence>
<dbReference type="Gene3D" id="3.40.50.620">
    <property type="entry name" value="HUPs"/>
    <property type="match status" value="1"/>
</dbReference>